<evidence type="ECO:0000313" key="1">
    <source>
        <dbReference type="EMBL" id="AXF95394.1"/>
    </source>
</evidence>
<dbReference type="Pfam" id="PF12461">
    <property type="entry name" value="DUF3688"/>
    <property type="match status" value="1"/>
</dbReference>
<dbReference type="NCBIfam" id="NF038029">
    <property type="entry name" value="LP_plasma"/>
    <property type="match status" value="1"/>
</dbReference>
<dbReference type="EMBL" id="CP031088">
    <property type="protein sequence ID" value="AXF95394.1"/>
    <property type="molecule type" value="Genomic_DNA"/>
</dbReference>
<dbReference type="AlphaFoldDB" id="A0A345DMF6"/>
<name>A0A345DMF6_9MOLU</name>
<dbReference type="InterPro" id="IPR054816">
    <property type="entry name" value="Lipoprotein_mollicutes-type_CS"/>
</dbReference>
<gene>
    <name evidence="1" type="ORF">SDAV_00400</name>
</gene>
<reference evidence="2" key="1">
    <citation type="submission" date="2018-07" db="EMBL/GenBank/DDBJ databases">
        <title>Complete Genome Sequence of Spiroplasma phoeniceum.</title>
        <authorList>
            <person name="Davis R.E."/>
            <person name="Shao J.Y."/>
            <person name="Zhao Y."/>
            <person name="Silver A."/>
            <person name="Stump z."/>
            <person name="Gasparich G."/>
        </authorList>
    </citation>
    <scope>NUCLEOTIDE SEQUENCE [LARGE SCALE GENOMIC DNA]</scope>
    <source>
        <strain evidence="2">P40</strain>
    </source>
</reference>
<keyword evidence="2" id="KW-1185">Reference proteome</keyword>
<dbReference type="InterPro" id="IPR022160">
    <property type="entry name" value="Phage_1-C74_Orf1"/>
</dbReference>
<proteinExistence type="predicted"/>
<dbReference type="Proteomes" id="UP000253689">
    <property type="component" value="Chromosome"/>
</dbReference>
<organism evidence="1 2">
    <name type="scientific">Spiroplasma phoeniceum P40</name>
    <dbReference type="NCBI Taxonomy" id="1276259"/>
    <lineage>
        <taxon>Bacteria</taxon>
        <taxon>Bacillati</taxon>
        <taxon>Mycoplasmatota</taxon>
        <taxon>Mollicutes</taxon>
        <taxon>Entomoplasmatales</taxon>
        <taxon>Spiroplasmataceae</taxon>
        <taxon>Spiroplasma</taxon>
    </lineage>
</organism>
<accession>A0A345DMF6</accession>
<protein>
    <submittedName>
        <fullName evidence="1">Spiroplasma plectrovirus-related protein</fullName>
    </submittedName>
</protein>
<dbReference type="KEGG" id="sphh:SDAV_00400"/>
<evidence type="ECO:0000313" key="2">
    <source>
        <dbReference type="Proteomes" id="UP000253689"/>
    </source>
</evidence>
<sequence length="232" mass="27178">MKKWLSIIGAIGLTATSTTNLIACYDDKLAEKPPENNNWKLVSSILEEGNTKKWYIGIFKKDNRWNIIKWNGNKEFYSYYYDKIYRWDGERQPQTPQIDNNGNVKFKIDIYKQKVKDFLNNYLDVIIQENIRVQQGGSADYENPNKVGTKRIIFDFETVDELDVKNIRKSIYRMILTVYEANLIISGSLELNNINNDDLSFNFSFIRTGTVEVFNFNGSIYSSLNSKDLKYY</sequence>